<organism evidence="2 3">
    <name type="scientific">Mucilaginibacter litoreus</name>
    <dbReference type="NCBI Taxonomy" id="1048221"/>
    <lineage>
        <taxon>Bacteria</taxon>
        <taxon>Pseudomonadati</taxon>
        <taxon>Bacteroidota</taxon>
        <taxon>Sphingobacteriia</taxon>
        <taxon>Sphingobacteriales</taxon>
        <taxon>Sphingobacteriaceae</taxon>
        <taxon>Mucilaginibacter</taxon>
    </lineage>
</organism>
<dbReference type="SUPFAM" id="SSF53756">
    <property type="entry name" value="UDP-Glycosyltransferase/glycogen phosphorylase"/>
    <property type="match status" value="1"/>
</dbReference>
<dbReference type="Pfam" id="PF00534">
    <property type="entry name" value="Glycos_transf_1"/>
    <property type="match status" value="1"/>
</dbReference>
<evidence type="ECO:0000313" key="2">
    <source>
        <dbReference type="EMBL" id="MFD0795043.1"/>
    </source>
</evidence>
<proteinExistence type="predicted"/>
<keyword evidence="2" id="KW-0328">Glycosyltransferase</keyword>
<comment type="caution">
    <text evidence="2">The sequence shown here is derived from an EMBL/GenBank/DDBJ whole genome shotgun (WGS) entry which is preliminary data.</text>
</comment>
<feature type="domain" description="Glycosyl transferase family 1" evidence="1">
    <location>
        <begin position="200"/>
        <end position="361"/>
    </location>
</feature>
<dbReference type="EMBL" id="JBHTHZ010000013">
    <property type="protein sequence ID" value="MFD0795043.1"/>
    <property type="molecule type" value="Genomic_DNA"/>
</dbReference>
<evidence type="ECO:0000259" key="1">
    <source>
        <dbReference type="Pfam" id="PF00534"/>
    </source>
</evidence>
<dbReference type="EC" id="2.4.-.-" evidence="2"/>
<gene>
    <name evidence="2" type="ORF">ACFQZX_15585</name>
</gene>
<evidence type="ECO:0000313" key="3">
    <source>
        <dbReference type="Proteomes" id="UP001597010"/>
    </source>
</evidence>
<accession>A0ABW3AWX0</accession>
<sequence>MKILFILPEYYPHSGGGISAYYINYLNALRPHCQRIKVIVGSGYTQASNKFIHNDIEVEYLEPALYKKHLTKFAKLELLPGYRNDLAAAWAMWEQAAKGEDFDVVECTDFGLGFVPWVMEHNKPVVTRLHGSTGQIALYENSYQDLATDSIMQTELSLLPLCDCLITHSSANYKFWQNQLQYENIHYLLPIYSKQLTQPLNVNERNRNGLITARLQKWKGPVELSEAIRKIEAAPKVKWVGRDMPFFNGQTTSQYLNKNYPDVWNKKLLHQTAMPHTEIELLQRQAFFGIVPSVWDMFNFTALEFLAAGTPLICSDGAGVADIIVNGENGFKYPANDTDALAQCIKQVLALNPADYNRITRAGLNTLSQSLSAEALLPSNLNQYKDVVNNFSTKAVNSFLHKLYMPSNEKVTLAAALDKQPLKKLIKYVYKRSLAKLTGKKI</sequence>
<dbReference type="RefSeq" id="WP_377117040.1">
    <property type="nucleotide sequence ID" value="NZ_JBHTHZ010000013.1"/>
</dbReference>
<dbReference type="PANTHER" id="PTHR12526">
    <property type="entry name" value="GLYCOSYLTRANSFERASE"/>
    <property type="match status" value="1"/>
</dbReference>
<keyword evidence="2" id="KW-0808">Transferase</keyword>
<dbReference type="GO" id="GO:0016757">
    <property type="term" value="F:glycosyltransferase activity"/>
    <property type="evidence" value="ECO:0007669"/>
    <property type="project" value="UniProtKB-KW"/>
</dbReference>
<dbReference type="Proteomes" id="UP001597010">
    <property type="component" value="Unassembled WGS sequence"/>
</dbReference>
<dbReference type="InterPro" id="IPR001296">
    <property type="entry name" value="Glyco_trans_1"/>
</dbReference>
<dbReference type="Gene3D" id="3.40.50.2000">
    <property type="entry name" value="Glycogen Phosphorylase B"/>
    <property type="match status" value="2"/>
</dbReference>
<dbReference type="CDD" id="cd03801">
    <property type="entry name" value="GT4_PimA-like"/>
    <property type="match status" value="1"/>
</dbReference>
<protein>
    <submittedName>
        <fullName evidence="2">Glycosyltransferase family 4 protein</fullName>
        <ecNumber evidence="2">2.4.-.-</ecNumber>
    </submittedName>
</protein>
<name>A0ABW3AWX0_9SPHI</name>
<keyword evidence="3" id="KW-1185">Reference proteome</keyword>
<reference evidence="3" key="1">
    <citation type="journal article" date="2019" name="Int. J. Syst. Evol. Microbiol.">
        <title>The Global Catalogue of Microorganisms (GCM) 10K type strain sequencing project: providing services to taxonomists for standard genome sequencing and annotation.</title>
        <authorList>
            <consortium name="The Broad Institute Genomics Platform"/>
            <consortium name="The Broad Institute Genome Sequencing Center for Infectious Disease"/>
            <person name="Wu L."/>
            <person name="Ma J."/>
        </authorList>
    </citation>
    <scope>NUCLEOTIDE SEQUENCE [LARGE SCALE GENOMIC DNA]</scope>
    <source>
        <strain evidence="3">CCUG 61484</strain>
    </source>
</reference>